<dbReference type="InterPro" id="IPR051448">
    <property type="entry name" value="CdaR-like_regulators"/>
</dbReference>
<evidence type="ECO:0000256" key="1">
    <source>
        <dbReference type="SAM" id="MobiDB-lite"/>
    </source>
</evidence>
<accession>A0ABQ2M7R3</accession>
<feature type="compositionally biased region" description="Low complexity" evidence="1">
    <location>
        <begin position="250"/>
        <end position="259"/>
    </location>
</feature>
<name>A0ABQ2M7R3_9ACTN</name>
<dbReference type="PANTHER" id="PTHR33744:SF17">
    <property type="entry name" value="CONSERVED PROTEIN"/>
    <property type="match status" value="1"/>
</dbReference>
<feature type="compositionally biased region" description="Gly residues" evidence="1">
    <location>
        <begin position="164"/>
        <end position="175"/>
    </location>
</feature>
<dbReference type="EMBL" id="BMMP01000006">
    <property type="protein sequence ID" value="GGO48260.1"/>
    <property type="molecule type" value="Genomic_DNA"/>
</dbReference>
<dbReference type="Gene3D" id="1.10.10.2840">
    <property type="entry name" value="PucR C-terminal helix-turn-helix domain"/>
    <property type="match status" value="1"/>
</dbReference>
<dbReference type="InterPro" id="IPR025736">
    <property type="entry name" value="PucR_C-HTH_dom"/>
</dbReference>
<gene>
    <name evidence="3" type="ORF">GCM10012287_22830</name>
</gene>
<protein>
    <submittedName>
        <fullName evidence="3">Transcriptional regulator</fullName>
    </submittedName>
</protein>
<dbReference type="RefSeq" id="WP_189036978.1">
    <property type="nucleotide sequence ID" value="NZ_BMMP01000006.1"/>
</dbReference>
<proteinExistence type="predicted"/>
<feature type="region of interest" description="Disordered" evidence="1">
    <location>
        <begin position="163"/>
        <end position="184"/>
    </location>
</feature>
<dbReference type="Proteomes" id="UP000631535">
    <property type="component" value="Unassembled WGS sequence"/>
</dbReference>
<dbReference type="Pfam" id="PF13556">
    <property type="entry name" value="HTH_30"/>
    <property type="match status" value="1"/>
</dbReference>
<comment type="caution">
    <text evidence="3">The sequence shown here is derived from an EMBL/GenBank/DDBJ whole genome shotgun (WGS) entry which is preliminary data.</text>
</comment>
<evidence type="ECO:0000313" key="4">
    <source>
        <dbReference type="Proteomes" id="UP000631535"/>
    </source>
</evidence>
<feature type="domain" description="PucR C-terminal helix-turn-helix" evidence="2">
    <location>
        <begin position="376"/>
        <end position="434"/>
    </location>
</feature>
<dbReference type="PANTHER" id="PTHR33744">
    <property type="entry name" value="CARBOHYDRATE DIACID REGULATOR"/>
    <property type="match status" value="1"/>
</dbReference>
<feature type="region of interest" description="Disordered" evidence="1">
    <location>
        <begin position="239"/>
        <end position="269"/>
    </location>
</feature>
<evidence type="ECO:0000313" key="3">
    <source>
        <dbReference type="EMBL" id="GGO48260.1"/>
    </source>
</evidence>
<dbReference type="InterPro" id="IPR042070">
    <property type="entry name" value="PucR_C-HTH_sf"/>
</dbReference>
<sequence length="437" mass="44834">MREDYQALIDEVSALLGTPATLEGRDFALIAFGAHESHGEGGEPALDPVRTRSILGRGSTAEVRAWFESFGITKATEPVRIHPEPSAGVVHGRICLPVRYGGVAHGYIWLIDDGRLDLADPRMTPAMAVAARIGELLAAEARTEARTGELLRALLLGGAETPGRGAGSGGAGQGHGPALSAEESAAAAAELRELMGSAASGPLALLAVAPWRTDGTAAPDPGAAHVPPHVMARCVLPTVAGPSGRRGRESGAASRAGAPSGSGGGGPLSGPVLAAVVRLRSVQSSDPARTAAGRLLRVPRPPAAAGVSAPRRGLDELLPAWREAVAAARAARAEARLGPVAEWDAIGPYRLLTGLAPEAAGEPSVQALLSPAHAELARTAEVFLDHAGQAGRTASVLGIHRQTLYYRLARIEALTALDLDDGASRLLLHMALKAARL</sequence>
<evidence type="ECO:0000259" key="2">
    <source>
        <dbReference type="Pfam" id="PF13556"/>
    </source>
</evidence>
<organism evidence="3 4">
    <name type="scientific">Streptomyces daqingensis</name>
    <dbReference type="NCBI Taxonomy" id="1472640"/>
    <lineage>
        <taxon>Bacteria</taxon>
        <taxon>Bacillati</taxon>
        <taxon>Actinomycetota</taxon>
        <taxon>Actinomycetes</taxon>
        <taxon>Kitasatosporales</taxon>
        <taxon>Streptomycetaceae</taxon>
        <taxon>Streptomyces</taxon>
    </lineage>
</organism>
<keyword evidence="4" id="KW-1185">Reference proteome</keyword>
<reference evidence="4" key="1">
    <citation type="journal article" date="2019" name="Int. J. Syst. Evol. Microbiol.">
        <title>The Global Catalogue of Microorganisms (GCM) 10K type strain sequencing project: providing services to taxonomists for standard genome sequencing and annotation.</title>
        <authorList>
            <consortium name="The Broad Institute Genomics Platform"/>
            <consortium name="The Broad Institute Genome Sequencing Center for Infectious Disease"/>
            <person name="Wu L."/>
            <person name="Ma J."/>
        </authorList>
    </citation>
    <scope>NUCLEOTIDE SEQUENCE [LARGE SCALE GENOMIC DNA]</scope>
    <source>
        <strain evidence="4">CGMCC 4.7178</strain>
    </source>
</reference>